<dbReference type="EMBL" id="CAJZBQ010000047">
    <property type="protein sequence ID" value="CAG9329431.1"/>
    <property type="molecule type" value="Genomic_DNA"/>
</dbReference>
<organism evidence="1 2">
    <name type="scientific">Blepharisma stoltei</name>
    <dbReference type="NCBI Taxonomy" id="1481888"/>
    <lineage>
        <taxon>Eukaryota</taxon>
        <taxon>Sar</taxon>
        <taxon>Alveolata</taxon>
        <taxon>Ciliophora</taxon>
        <taxon>Postciliodesmatophora</taxon>
        <taxon>Heterotrichea</taxon>
        <taxon>Heterotrichida</taxon>
        <taxon>Blepharismidae</taxon>
        <taxon>Blepharisma</taxon>
    </lineage>
</organism>
<dbReference type="Proteomes" id="UP001162131">
    <property type="component" value="Unassembled WGS sequence"/>
</dbReference>
<sequence length="89" mass="10509">MTFFRPNSCNLNFIFGNYNISLQKNSKHCLEIYINSWVYCYSNDRLDSSKEKISKFTFRKTVKNTIILFKFAFTFRGKSSKIAPLKSVE</sequence>
<name>A0AAU9JNM3_9CILI</name>
<proteinExistence type="predicted"/>
<evidence type="ECO:0000313" key="1">
    <source>
        <dbReference type="EMBL" id="CAG9329431.1"/>
    </source>
</evidence>
<keyword evidence="2" id="KW-1185">Reference proteome</keyword>
<gene>
    <name evidence="1" type="ORF">BSTOLATCC_MIC48251</name>
</gene>
<dbReference type="AlphaFoldDB" id="A0AAU9JNM3"/>
<accession>A0AAU9JNM3</accession>
<comment type="caution">
    <text evidence="1">The sequence shown here is derived from an EMBL/GenBank/DDBJ whole genome shotgun (WGS) entry which is preliminary data.</text>
</comment>
<reference evidence="1" key="1">
    <citation type="submission" date="2021-09" db="EMBL/GenBank/DDBJ databases">
        <authorList>
            <consortium name="AG Swart"/>
            <person name="Singh M."/>
            <person name="Singh A."/>
            <person name="Seah K."/>
            <person name="Emmerich C."/>
        </authorList>
    </citation>
    <scope>NUCLEOTIDE SEQUENCE</scope>
    <source>
        <strain evidence="1">ATCC30299</strain>
    </source>
</reference>
<protein>
    <submittedName>
        <fullName evidence="1">Uncharacterized protein</fullName>
    </submittedName>
</protein>
<evidence type="ECO:0000313" key="2">
    <source>
        <dbReference type="Proteomes" id="UP001162131"/>
    </source>
</evidence>